<evidence type="ECO:0000313" key="3">
    <source>
        <dbReference type="Proteomes" id="UP001501444"/>
    </source>
</evidence>
<organism evidence="2 3">
    <name type="scientific">Dactylosporangium salmoneum</name>
    <dbReference type="NCBI Taxonomy" id="53361"/>
    <lineage>
        <taxon>Bacteria</taxon>
        <taxon>Bacillati</taxon>
        <taxon>Actinomycetota</taxon>
        <taxon>Actinomycetes</taxon>
        <taxon>Micromonosporales</taxon>
        <taxon>Micromonosporaceae</taxon>
        <taxon>Dactylosporangium</taxon>
    </lineage>
</organism>
<dbReference type="Proteomes" id="UP001501444">
    <property type="component" value="Unassembled WGS sequence"/>
</dbReference>
<protein>
    <submittedName>
        <fullName evidence="2">Helix-turn-helix domain-containing protein</fullName>
    </submittedName>
</protein>
<sequence length="343" mass="37767">MAPVDLARRLRELREKTWDGARTQGDVAKALGVSVPLISSWESRANPVRPPRARLATYALLFSTNRPPVDEKGRLRLPAEHALGDDERRRRRGLEDELVALGGPVEGPSGLDDPRWRFGPDEDVVVVCAPLPMELRAQMPYADPADPDYVALLEYADLDALLEIYGHLRAVNPRSRVQHVLSSGLRDEDTTAHLVVLGGVDWNDLTRDVLAAISQPVEPLPSDDPQGAGFRVGGATYRPVFGTDGGRRVLLEDVVHFYRGPNPFNRTRTVTICSGTHGQGTYAVVRALTDPRLRAGNAAYIESKFGDAEAFSILARARVRSGKAVAPDWTDDSMRLHEWFTPA</sequence>
<comment type="caution">
    <text evidence="2">The sequence shown here is derived from an EMBL/GenBank/DDBJ whole genome shotgun (WGS) entry which is preliminary data.</text>
</comment>
<dbReference type="RefSeq" id="WP_344615899.1">
    <property type="nucleotide sequence ID" value="NZ_BAAARV010000058.1"/>
</dbReference>
<dbReference type="EMBL" id="BAAARV010000058">
    <property type="protein sequence ID" value="GAA2363227.1"/>
    <property type="molecule type" value="Genomic_DNA"/>
</dbReference>
<evidence type="ECO:0000313" key="2">
    <source>
        <dbReference type="EMBL" id="GAA2363227.1"/>
    </source>
</evidence>
<proteinExistence type="predicted"/>
<feature type="domain" description="HTH cro/C1-type" evidence="1">
    <location>
        <begin position="10"/>
        <end position="43"/>
    </location>
</feature>
<gene>
    <name evidence="2" type="ORF">GCM10010170_059930</name>
</gene>
<keyword evidence="3" id="KW-1185">Reference proteome</keyword>
<name>A0ABP5TWD6_9ACTN</name>
<dbReference type="CDD" id="cd00093">
    <property type="entry name" value="HTH_XRE"/>
    <property type="match status" value="1"/>
</dbReference>
<reference evidence="3" key="1">
    <citation type="journal article" date="2019" name="Int. J. Syst. Evol. Microbiol.">
        <title>The Global Catalogue of Microorganisms (GCM) 10K type strain sequencing project: providing services to taxonomists for standard genome sequencing and annotation.</title>
        <authorList>
            <consortium name="The Broad Institute Genomics Platform"/>
            <consortium name="The Broad Institute Genome Sequencing Center for Infectious Disease"/>
            <person name="Wu L."/>
            <person name="Ma J."/>
        </authorList>
    </citation>
    <scope>NUCLEOTIDE SEQUENCE [LARGE SCALE GENOMIC DNA]</scope>
    <source>
        <strain evidence="3">JCM 3272</strain>
    </source>
</reference>
<dbReference type="PROSITE" id="PS50943">
    <property type="entry name" value="HTH_CROC1"/>
    <property type="match status" value="1"/>
</dbReference>
<dbReference type="InterPro" id="IPR010982">
    <property type="entry name" value="Lambda_DNA-bd_dom_sf"/>
</dbReference>
<dbReference type="Pfam" id="PF13560">
    <property type="entry name" value="HTH_31"/>
    <property type="match status" value="1"/>
</dbReference>
<accession>A0ABP5TWD6</accession>
<dbReference type="InterPro" id="IPR001387">
    <property type="entry name" value="Cro/C1-type_HTH"/>
</dbReference>
<evidence type="ECO:0000259" key="1">
    <source>
        <dbReference type="PROSITE" id="PS50943"/>
    </source>
</evidence>
<dbReference type="SUPFAM" id="SSF47413">
    <property type="entry name" value="lambda repressor-like DNA-binding domains"/>
    <property type="match status" value="1"/>
</dbReference>